<dbReference type="EMBL" id="HBIS01001725">
    <property type="protein sequence ID" value="CAE0607703.1"/>
    <property type="molecule type" value="Transcribed_RNA"/>
</dbReference>
<comment type="similarity">
    <text evidence="19 20">Belongs to the class I-like SAM-binding methyltransferase superfamily. Erg6/SMT family.</text>
</comment>
<evidence type="ECO:0000256" key="12">
    <source>
        <dbReference type="ARBA" id="ARBA00023011"/>
    </source>
</evidence>
<evidence type="ECO:0000256" key="19">
    <source>
        <dbReference type="PROSITE-ProRule" id="PRU01022"/>
    </source>
</evidence>
<name>A0A7S3UBA7_9CHLO</name>
<dbReference type="FunFam" id="3.40.50.150:FF:000168">
    <property type="entry name" value="Methyltransferase"/>
    <property type="match status" value="1"/>
</dbReference>
<keyword evidence="4 19" id="KW-0489">Methyltransferase</keyword>
<evidence type="ECO:0000256" key="15">
    <source>
        <dbReference type="ARBA" id="ARBA00023166"/>
    </source>
</evidence>
<dbReference type="Gene3D" id="3.40.50.150">
    <property type="entry name" value="Vaccinia Virus protein VP39"/>
    <property type="match status" value="1"/>
</dbReference>
<dbReference type="GO" id="GO:0016126">
    <property type="term" value="P:sterol biosynthetic process"/>
    <property type="evidence" value="ECO:0007669"/>
    <property type="project" value="UniProtKB-KW"/>
</dbReference>
<evidence type="ECO:0000256" key="7">
    <source>
        <dbReference type="ARBA" id="ARBA00022692"/>
    </source>
</evidence>
<dbReference type="Pfam" id="PF08241">
    <property type="entry name" value="Methyltransf_11"/>
    <property type="match status" value="1"/>
</dbReference>
<evidence type="ECO:0000256" key="10">
    <source>
        <dbReference type="ARBA" id="ARBA00022955"/>
    </source>
</evidence>
<dbReference type="GO" id="GO:0030797">
    <property type="term" value="F:24-methylenesterol C-methyltransferase activity"/>
    <property type="evidence" value="ECO:0007669"/>
    <property type="project" value="UniProtKB-EC"/>
</dbReference>
<sequence>MDAISERPGLAAAAAATTVAVTATGIWLRSQGSSLQSGDISKDKVHSEFTNYDSKFQMKDQGKPDAQAVADDQEVPGLVSTFYNLVTDIYEWGWGQSFHFSPKLCGKTWPASEIAHETRLGALLRLKPGMKCLDVGCGVGGPMRTVAATSRAHVTGITINAYQVQRAKLHNKNMGLQEITDVVQGNFMEMPFENKSFDAAFACEATCHAPKLDAVYKEVFRVLKPGASFATYEWATTKAYDPSNPVHVKCIEDINYANALPNMRTYKECEEAAKLAGFEILESIDLSDPPALPWWDRLKMNKFQYKINSIIVTILTFLHIAPKGTVEVHDMLVDTAITLTEGGASRIFTPMHLLLLKKPE</sequence>
<evidence type="ECO:0000259" key="21">
    <source>
        <dbReference type="PROSITE" id="PS51685"/>
    </source>
</evidence>
<evidence type="ECO:0000256" key="14">
    <source>
        <dbReference type="ARBA" id="ARBA00023136"/>
    </source>
</evidence>
<evidence type="ECO:0000256" key="3">
    <source>
        <dbReference type="ARBA" id="ARBA00022516"/>
    </source>
</evidence>
<dbReference type="AlphaFoldDB" id="A0A7S3UBA7"/>
<protein>
    <recommendedName>
        <fullName evidence="20">Methyltransferase</fullName>
        <ecNumber evidence="20">2.1.1.-</ecNumber>
    </recommendedName>
</protein>
<dbReference type="InterPro" id="IPR029063">
    <property type="entry name" value="SAM-dependent_MTases_sf"/>
</dbReference>
<comment type="subcellular location">
    <subcellularLocation>
        <location evidence="1">Microsome membrane</location>
        <topology evidence="1">Single-pass membrane protein</topology>
    </subcellularLocation>
</comment>
<keyword evidence="7" id="KW-0812">Transmembrane</keyword>
<dbReference type="Pfam" id="PF08498">
    <property type="entry name" value="Sterol_MT_C"/>
    <property type="match status" value="1"/>
</dbReference>
<evidence type="ECO:0000256" key="11">
    <source>
        <dbReference type="ARBA" id="ARBA00022989"/>
    </source>
</evidence>
<keyword evidence="15" id="KW-1207">Sterol metabolism</keyword>
<evidence type="ECO:0000256" key="4">
    <source>
        <dbReference type="ARBA" id="ARBA00022603"/>
    </source>
</evidence>
<dbReference type="PANTHER" id="PTHR44742">
    <property type="match status" value="1"/>
</dbReference>
<keyword evidence="8" id="KW-0256">Endoplasmic reticulum</keyword>
<comment type="pathway">
    <text evidence="2">Steroid biosynthesis; sterol biosynthesis.</text>
</comment>
<dbReference type="SUPFAM" id="SSF53335">
    <property type="entry name" value="S-adenosyl-L-methionine-dependent methyltransferases"/>
    <property type="match status" value="1"/>
</dbReference>
<comment type="function">
    <text evidence="18">Catalyzes the methyl transfer from S-adenosyl-methionine to the methylene group of 24-methylene lophenol to form 24-ethylidene lophenol.</text>
</comment>
<keyword evidence="12" id="KW-0756">Sterol biosynthesis</keyword>
<keyword evidence="6 19" id="KW-0949">S-adenosyl-L-methionine</keyword>
<dbReference type="EC" id="2.1.1.-" evidence="20"/>
<evidence type="ECO:0000256" key="13">
    <source>
        <dbReference type="ARBA" id="ARBA00023098"/>
    </source>
</evidence>
<comment type="catalytic activity">
    <reaction evidence="17">
        <text>24-methylidenelophenol + S-adenosyl-L-methionine = (Z)-24-ethylidenelophenol + S-adenosyl-L-homocysteine + H(+)</text>
        <dbReference type="Rhea" id="RHEA:21044"/>
        <dbReference type="ChEBI" id="CHEBI:15378"/>
        <dbReference type="ChEBI" id="CHEBI:29107"/>
        <dbReference type="ChEBI" id="CHEBI:33203"/>
        <dbReference type="ChEBI" id="CHEBI:57856"/>
        <dbReference type="ChEBI" id="CHEBI:59789"/>
        <dbReference type="EC" id="2.1.1.143"/>
    </reaction>
</comment>
<organism evidence="22">
    <name type="scientific">Picocystis salinarum</name>
    <dbReference type="NCBI Taxonomy" id="88271"/>
    <lineage>
        <taxon>Eukaryota</taxon>
        <taxon>Viridiplantae</taxon>
        <taxon>Chlorophyta</taxon>
        <taxon>Picocystophyceae</taxon>
        <taxon>Picocystales</taxon>
        <taxon>Picocystaceae</taxon>
        <taxon>Picocystis</taxon>
    </lineage>
</organism>
<evidence type="ECO:0000256" key="5">
    <source>
        <dbReference type="ARBA" id="ARBA00022679"/>
    </source>
</evidence>
<keyword evidence="11" id="KW-1133">Transmembrane helix</keyword>
<keyword evidence="13" id="KW-0443">Lipid metabolism</keyword>
<accession>A0A7S3UBA7</accession>
<dbReference type="PANTHER" id="PTHR44742:SF2">
    <property type="entry name" value="24-METHYLENESTEROL C-METHYLTRANSFERASE 2"/>
    <property type="match status" value="1"/>
</dbReference>
<dbReference type="PROSITE" id="PS51685">
    <property type="entry name" value="SAM_MT_ERG6_SMT"/>
    <property type="match status" value="1"/>
</dbReference>
<feature type="domain" description="SAM-dependent methyltransferase Erg6/SMT-type" evidence="21">
    <location>
        <begin position="82"/>
        <end position="359"/>
    </location>
</feature>
<dbReference type="InterPro" id="IPR013705">
    <property type="entry name" value="Sterol_MeTrfase_C"/>
</dbReference>
<evidence type="ECO:0000256" key="6">
    <source>
        <dbReference type="ARBA" id="ARBA00022691"/>
    </source>
</evidence>
<dbReference type="GO" id="GO:0032259">
    <property type="term" value="P:methylation"/>
    <property type="evidence" value="ECO:0007669"/>
    <property type="project" value="UniProtKB-KW"/>
</dbReference>
<dbReference type="InterPro" id="IPR013216">
    <property type="entry name" value="Methyltransf_11"/>
</dbReference>
<keyword evidence="16" id="KW-0753">Steroid metabolism</keyword>
<evidence type="ECO:0000256" key="20">
    <source>
        <dbReference type="RuleBase" id="RU362025"/>
    </source>
</evidence>
<dbReference type="CDD" id="cd02440">
    <property type="entry name" value="AdoMet_MTases"/>
    <property type="match status" value="1"/>
</dbReference>
<dbReference type="InterPro" id="IPR030384">
    <property type="entry name" value="MeTrfase_SMT"/>
</dbReference>
<keyword evidence="3" id="KW-0444">Lipid biosynthesis</keyword>
<keyword evidence="10" id="KW-0752">Steroid biosynthesis</keyword>
<gene>
    <name evidence="22" type="ORF">PSAL00342_LOCUS1520</name>
</gene>
<evidence type="ECO:0000256" key="18">
    <source>
        <dbReference type="ARBA" id="ARBA00057056"/>
    </source>
</evidence>
<evidence type="ECO:0000256" key="16">
    <source>
        <dbReference type="ARBA" id="ARBA00023221"/>
    </source>
</evidence>
<keyword evidence="5 19" id="KW-0808">Transferase</keyword>
<evidence type="ECO:0000256" key="1">
    <source>
        <dbReference type="ARBA" id="ARBA00004111"/>
    </source>
</evidence>
<proteinExistence type="inferred from homology"/>
<evidence type="ECO:0000256" key="9">
    <source>
        <dbReference type="ARBA" id="ARBA00022848"/>
    </source>
</evidence>
<keyword evidence="9" id="KW-0492">Microsome</keyword>
<evidence type="ECO:0000313" key="22">
    <source>
        <dbReference type="EMBL" id="CAE0607703.1"/>
    </source>
</evidence>
<evidence type="ECO:0000256" key="8">
    <source>
        <dbReference type="ARBA" id="ARBA00022824"/>
    </source>
</evidence>
<keyword evidence="14" id="KW-0472">Membrane</keyword>
<reference evidence="22" key="1">
    <citation type="submission" date="2021-01" db="EMBL/GenBank/DDBJ databases">
        <authorList>
            <person name="Corre E."/>
            <person name="Pelletier E."/>
            <person name="Niang G."/>
            <person name="Scheremetjew M."/>
            <person name="Finn R."/>
            <person name="Kale V."/>
            <person name="Holt S."/>
            <person name="Cochrane G."/>
            <person name="Meng A."/>
            <person name="Brown T."/>
            <person name="Cohen L."/>
        </authorList>
    </citation>
    <scope>NUCLEOTIDE SEQUENCE</scope>
    <source>
        <strain evidence="22">CCMP1897</strain>
    </source>
</reference>
<evidence type="ECO:0000256" key="17">
    <source>
        <dbReference type="ARBA" id="ARBA00051352"/>
    </source>
</evidence>
<evidence type="ECO:0000256" key="2">
    <source>
        <dbReference type="ARBA" id="ARBA00004938"/>
    </source>
</evidence>